<name>A0A0Q3IRM8_BRADI</name>
<evidence type="ECO:0000256" key="1">
    <source>
        <dbReference type="SAM" id="MobiDB-lite"/>
    </source>
</evidence>
<organism evidence="2">
    <name type="scientific">Brachypodium distachyon</name>
    <name type="common">Purple false brome</name>
    <name type="synonym">Trachynia distachya</name>
    <dbReference type="NCBI Taxonomy" id="15368"/>
    <lineage>
        <taxon>Eukaryota</taxon>
        <taxon>Viridiplantae</taxon>
        <taxon>Streptophyta</taxon>
        <taxon>Embryophyta</taxon>
        <taxon>Tracheophyta</taxon>
        <taxon>Spermatophyta</taxon>
        <taxon>Magnoliopsida</taxon>
        <taxon>Liliopsida</taxon>
        <taxon>Poales</taxon>
        <taxon>Poaceae</taxon>
        <taxon>BOP clade</taxon>
        <taxon>Pooideae</taxon>
        <taxon>Stipodae</taxon>
        <taxon>Brachypodieae</taxon>
        <taxon>Brachypodium</taxon>
    </lineage>
</organism>
<protein>
    <submittedName>
        <fullName evidence="2 3">Uncharacterized protein</fullName>
    </submittedName>
</protein>
<feature type="region of interest" description="Disordered" evidence="1">
    <location>
        <begin position="21"/>
        <end position="58"/>
    </location>
</feature>
<dbReference type="AlphaFoldDB" id="A0A0Q3IRM8"/>
<evidence type="ECO:0000313" key="3">
    <source>
        <dbReference type="EnsemblPlants" id="KQJ88880"/>
    </source>
</evidence>
<reference evidence="2" key="2">
    <citation type="submission" date="2017-06" db="EMBL/GenBank/DDBJ databases">
        <title>WGS assembly of Brachypodium distachyon.</title>
        <authorList>
            <consortium name="The International Brachypodium Initiative"/>
            <person name="Lucas S."/>
            <person name="Harmon-Smith M."/>
            <person name="Lail K."/>
            <person name="Tice H."/>
            <person name="Grimwood J."/>
            <person name="Bruce D."/>
            <person name="Barry K."/>
            <person name="Shu S."/>
            <person name="Lindquist E."/>
            <person name="Wang M."/>
            <person name="Pitluck S."/>
            <person name="Vogel J.P."/>
            <person name="Garvin D.F."/>
            <person name="Mockler T.C."/>
            <person name="Schmutz J."/>
            <person name="Rokhsar D."/>
            <person name="Bevan M.W."/>
        </authorList>
    </citation>
    <scope>NUCLEOTIDE SEQUENCE</scope>
    <source>
        <strain evidence="2">Bd21</strain>
    </source>
</reference>
<accession>A0A0Q3IRM8</accession>
<proteinExistence type="predicted"/>
<reference evidence="3" key="3">
    <citation type="submission" date="2018-08" db="UniProtKB">
        <authorList>
            <consortium name="EnsemblPlants"/>
        </authorList>
    </citation>
    <scope>IDENTIFICATION</scope>
    <source>
        <strain evidence="3">cv. Bd21</strain>
    </source>
</reference>
<reference evidence="2 3" key="1">
    <citation type="journal article" date="2010" name="Nature">
        <title>Genome sequencing and analysis of the model grass Brachypodium distachyon.</title>
        <authorList>
            <consortium name="International Brachypodium Initiative"/>
        </authorList>
    </citation>
    <scope>NUCLEOTIDE SEQUENCE [LARGE SCALE GENOMIC DNA]</scope>
    <source>
        <strain evidence="2 3">Bd21</strain>
    </source>
</reference>
<dbReference type="EnsemblPlants" id="KQJ88880">
    <property type="protein sequence ID" value="KQJ88880"/>
    <property type="gene ID" value="BRADI_4g21880v3"/>
</dbReference>
<keyword evidence="4" id="KW-1185">Reference proteome</keyword>
<evidence type="ECO:0000313" key="2">
    <source>
        <dbReference type="EMBL" id="KQJ88880.1"/>
    </source>
</evidence>
<feature type="compositionally biased region" description="Low complexity" evidence="1">
    <location>
        <begin position="47"/>
        <end position="58"/>
    </location>
</feature>
<dbReference type="EMBL" id="CM000883">
    <property type="protein sequence ID" value="KQJ88880.1"/>
    <property type="molecule type" value="Genomic_DNA"/>
</dbReference>
<gene>
    <name evidence="2" type="ORF">BRADI_4g21880v3</name>
</gene>
<sequence length="79" mass="8022">MNFGACESVAAGYFVGRPVNSDAPEKEPVVEQAPVNDNIPGDYFVGPPANQQPKPAAQAAKPSFLAQCCPCLSGGAAAS</sequence>
<evidence type="ECO:0000313" key="4">
    <source>
        <dbReference type="Proteomes" id="UP000008810"/>
    </source>
</evidence>
<dbReference type="Proteomes" id="UP000008810">
    <property type="component" value="Chromosome 4"/>
</dbReference>
<dbReference type="InParanoid" id="A0A0Q3IRM8"/>
<dbReference type="ExpressionAtlas" id="A0A0Q3IRM8">
    <property type="expression patterns" value="baseline"/>
</dbReference>
<dbReference type="Gramene" id="KQJ88880">
    <property type="protein sequence ID" value="KQJ88880"/>
    <property type="gene ID" value="BRADI_4g21880v3"/>
</dbReference>